<evidence type="ECO:0000313" key="3">
    <source>
        <dbReference type="EMBL" id="ALG13143.1"/>
    </source>
</evidence>
<keyword evidence="2" id="KW-1133">Transmembrane helix</keyword>
<dbReference type="Proteomes" id="UP000063699">
    <property type="component" value="Chromosome"/>
</dbReference>
<dbReference type="STRING" id="860235.AOZ06_45415"/>
<keyword evidence="2" id="KW-0812">Transmembrane</keyword>
<proteinExistence type="predicted"/>
<gene>
    <name evidence="3" type="ORF">AOZ06_45415</name>
</gene>
<dbReference type="KEGG" id="kphy:AOZ06_45415"/>
<dbReference type="AlphaFoldDB" id="A0A0N7F537"/>
<evidence type="ECO:0000256" key="2">
    <source>
        <dbReference type="SAM" id="Phobius"/>
    </source>
</evidence>
<evidence type="ECO:0000313" key="4">
    <source>
        <dbReference type="Proteomes" id="UP000063699"/>
    </source>
</evidence>
<feature type="region of interest" description="Disordered" evidence="1">
    <location>
        <begin position="46"/>
        <end position="87"/>
    </location>
</feature>
<sequence length="105" mass="11564">MSPGVSHWTIVLATAIFSVAAIAKAWISLRRTKLLENGRNNRFHAAIANADPGQRPAIIGALNGEKPDEEEPDSDDSPADTSERRSIPGWLQHLWRYLWPPKGGP</sequence>
<dbReference type="EMBL" id="CP012752">
    <property type="protein sequence ID" value="ALG13143.1"/>
    <property type="molecule type" value="Genomic_DNA"/>
</dbReference>
<dbReference type="RefSeq" id="WP_054295032.1">
    <property type="nucleotide sequence ID" value="NZ_CP012752.1"/>
</dbReference>
<feature type="transmembrane region" description="Helical" evidence="2">
    <location>
        <begin position="6"/>
        <end position="27"/>
    </location>
</feature>
<feature type="compositionally biased region" description="Acidic residues" evidence="1">
    <location>
        <begin position="67"/>
        <end position="78"/>
    </location>
</feature>
<protein>
    <submittedName>
        <fullName evidence="3">Uncharacterized protein</fullName>
    </submittedName>
</protein>
<accession>A0A0N7F537</accession>
<keyword evidence="4" id="KW-1185">Reference proteome</keyword>
<organism evidence="3 4">
    <name type="scientific">Kibdelosporangium phytohabitans</name>
    <dbReference type="NCBI Taxonomy" id="860235"/>
    <lineage>
        <taxon>Bacteria</taxon>
        <taxon>Bacillati</taxon>
        <taxon>Actinomycetota</taxon>
        <taxon>Actinomycetes</taxon>
        <taxon>Pseudonocardiales</taxon>
        <taxon>Pseudonocardiaceae</taxon>
        <taxon>Kibdelosporangium</taxon>
    </lineage>
</organism>
<evidence type="ECO:0000256" key="1">
    <source>
        <dbReference type="SAM" id="MobiDB-lite"/>
    </source>
</evidence>
<keyword evidence="2" id="KW-0472">Membrane</keyword>
<name>A0A0N7F537_9PSEU</name>
<reference evidence="3 4" key="1">
    <citation type="submission" date="2015-07" db="EMBL/GenBank/DDBJ databases">
        <title>Genome sequencing of Kibdelosporangium phytohabitans.</title>
        <authorList>
            <person name="Qin S."/>
            <person name="Xing K."/>
        </authorList>
    </citation>
    <scope>NUCLEOTIDE SEQUENCE [LARGE SCALE GENOMIC DNA]</scope>
    <source>
        <strain evidence="3 4">KLBMP1111</strain>
    </source>
</reference>